<evidence type="ECO:0000256" key="1">
    <source>
        <dbReference type="SAM" id="MobiDB-lite"/>
    </source>
</evidence>
<dbReference type="EMBL" id="CP133615">
    <property type="protein sequence ID" value="WMV25862.1"/>
    <property type="molecule type" value="Genomic_DNA"/>
</dbReference>
<gene>
    <name evidence="2" type="ORF">MTR67_019247</name>
</gene>
<name>A0AAF0QNE3_SOLVR</name>
<accession>A0AAF0QNE3</accession>
<reference evidence="2" key="1">
    <citation type="submission" date="2023-08" db="EMBL/GenBank/DDBJ databases">
        <title>A de novo genome assembly of Solanum verrucosum Schlechtendal, a Mexican diploid species geographically isolated from the other diploid A-genome species in potato relatives.</title>
        <authorList>
            <person name="Hosaka K."/>
        </authorList>
    </citation>
    <scope>NUCLEOTIDE SEQUENCE</scope>
    <source>
        <tissue evidence="2">Young leaves</tissue>
    </source>
</reference>
<sequence>MAYMNLFSMFDDIVNVTPQKLDLDFSAEKGEPRWGSRTVIRTTVYHPHCGSHLPRSGGPRSPSRAVDHHISYGKACGYKVEPPGLRHQTTEPSTGRGLDDGLSENQ</sequence>
<evidence type="ECO:0000313" key="2">
    <source>
        <dbReference type="EMBL" id="WMV25862.1"/>
    </source>
</evidence>
<keyword evidence="3" id="KW-1185">Reference proteome</keyword>
<protein>
    <submittedName>
        <fullName evidence="2">Uncharacterized protein</fullName>
    </submittedName>
</protein>
<organism evidence="2 3">
    <name type="scientific">Solanum verrucosum</name>
    <dbReference type="NCBI Taxonomy" id="315347"/>
    <lineage>
        <taxon>Eukaryota</taxon>
        <taxon>Viridiplantae</taxon>
        <taxon>Streptophyta</taxon>
        <taxon>Embryophyta</taxon>
        <taxon>Tracheophyta</taxon>
        <taxon>Spermatophyta</taxon>
        <taxon>Magnoliopsida</taxon>
        <taxon>eudicotyledons</taxon>
        <taxon>Gunneridae</taxon>
        <taxon>Pentapetalae</taxon>
        <taxon>asterids</taxon>
        <taxon>lamiids</taxon>
        <taxon>Solanales</taxon>
        <taxon>Solanaceae</taxon>
        <taxon>Solanoideae</taxon>
        <taxon>Solaneae</taxon>
        <taxon>Solanum</taxon>
    </lineage>
</organism>
<feature type="region of interest" description="Disordered" evidence="1">
    <location>
        <begin position="77"/>
        <end position="106"/>
    </location>
</feature>
<evidence type="ECO:0000313" key="3">
    <source>
        <dbReference type="Proteomes" id="UP001234989"/>
    </source>
</evidence>
<proteinExistence type="predicted"/>
<dbReference type="Proteomes" id="UP001234989">
    <property type="component" value="Chromosome 4"/>
</dbReference>
<dbReference type="AlphaFoldDB" id="A0AAF0QNE3"/>